<dbReference type="AlphaFoldDB" id="E4XCF3"/>
<keyword evidence="3" id="KW-0677">Repeat</keyword>
<keyword evidence="1 5" id="KW-0245">EGF-like domain</keyword>
<dbReference type="InterPro" id="IPR001881">
    <property type="entry name" value="EGF-like_Ca-bd_dom"/>
</dbReference>
<dbReference type="PROSITE" id="PS01187">
    <property type="entry name" value="EGF_CA"/>
    <property type="match status" value="1"/>
</dbReference>
<dbReference type="PROSITE" id="PS00010">
    <property type="entry name" value="ASX_HYDROXYL"/>
    <property type="match status" value="1"/>
</dbReference>
<dbReference type="GO" id="GO:0005509">
    <property type="term" value="F:calcium ion binding"/>
    <property type="evidence" value="ECO:0007669"/>
    <property type="project" value="InterPro"/>
</dbReference>
<dbReference type="Proteomes" id="UP000001307">
    <property type="component" value="Unassembled WGS sequence"/>
</dbReference>
<dbReference type="SMART" id="SM00181">
    <property type="entry name" value="EGF"/>
    <property type="match status" value="2"/>
</dbReference>
<dbReference type="FunFam" id="2.10.25.10:FF:000038">
    <property type="entry name" value="Fibrillin 2"/>
    <property type="match status" value="1"/>
</dbReference>
<evidence type="ECO:0000259" key="6">
    <source>
        <dbReference type="PROSITE" id="PS50026"/>
    </source>
</evidence>
<sequence>MKLIQSLLGSSFAYLSCEDKDCGENAICQESFSRDWFFMSEPSCQCLKGFVSSETSPDGALNCVDINECDLGYCHATQDCFNVKGGFQCTCKDGYVENRNLLTFEYAPCKSVQLREVVEVRKRRQSVAEGSGEIVEETVVVVETTLGTDVEWVAGMDTPGSEAFQTAAAEVENDLIEALNPEEGTEIEVTGFSQDGARKRRSTGGVSADVEITIPVNEDETDTSDSSAITALVEEIQETIVASLEAANFTVEAIAAETETETTFVAFTGECDNFFEANPEIFNGPGIFRRKGVNWTKYHKISSNGADWKIPEGTKFTHECKPKSWNPAKDIAFMCDSDDKIKICKDEFCGELTDRELEIEKAAWRFNCGKESVEEESGGDCGNIFEKFSEVFDDSGNWKWYQEGWKRAWNVDLAELEELDAISYGTVFTHQCDKRSKKWRKKDIAFKCARVDGNDGFFKCKDRKCETVQNKMIRPKNMSWRFNCEE</sequence>
<dbReference type="InterPro" id="IPR018097">
    <property type="entry name" value="EGF_Ca-bd_CS"/>
</dbReference>
<evidence type="ECO:0000313" key="7">
    <source>
        <dbReference type="EMBL" id="CBY09278.1"/>
    </source>
</evidence>
<feature type="domain" description="EGF-like" evidence="6">
    <location>
        <begin position="65"/>
        <end position="101"/>
    </location>
</feature>
<evidence type="ECO:0000313" key="8">
    <source>
        <dbReference type="Proteomes" id="UP000001307"/>
    </source>
</evidence>
<evidence type="ECO:0000256" key="4">
    <source>
        <dbReference type="ARBA" id="ARBA00023157"/>
    </source>
</evidence>
<dbReference type="SMART" id="SM00179">
    <property type="entry name" value="EGF_CA"/>
    <property type="match status" value="1"/>
</dbReference>
<dbReference type="PANTHER" id="PTHR24039">
    <property type="entry name" value="FIBRILLIN-RELATED"/>
    <property type="match status" value="1"/>
</dbReference>
<dbReference type="OrthoDB" id="4062651at2759"/>
<evidence type="ECO:0000256" key="3">
    <source>
        <dbReference type="ARBA" id="ARBA00022737"/>
    </source>
</evidence>
<comment type="caution">
    <text evidence="5">Lacks conserved residue(s) required for the propagation of feature annotation.</text>
</comment>
<evidence type="ECO:0000256" key="5">
    <source>
        <dbReference type="PROSITE-ProRule" id="PRU00076"/>
    </source>
</evidence>
<dbReference type="InParanoid" id="E4XCF3"/>
<dbReference type="PROSITE" id="PS50026">
    <property type="entry name" value="EGF_3"/>
    <property type="match status" value="1"/>
</dbReference>
<keyword evidence="8" id="KW-1185">Reference proteome</keyword>
<gene>
    <name evidence="7" type="ORF">GSOID_T00007814001</name>
</gene>
<proteinExistence type="predicted"/>
<accession>E4XCF3</accession>
<dbReference type="CDD" id="cd00054">
    <property type="entry name" value="EGF_CA"/>
    <property type="match status" value="1"/>
</dbReference>
<name>E4XCF3_OIKDI</name>
<reference evidence="7" key="1">
    <citation type="journal article" date="2010" name="Science">
        <title>Plasticity of animal genome architecture unmasked by rapid evolution of a pelagic tunicate.</title>
        <authorList>
            <person name="Denoeud F."/>
            <person name="Henriet S."/>
            <person name="Mungpakdee S."/>
            <person name="Aury J.M."/>
            <person name="Da Silva C."/>
            <person name="Brinkmann H."/>
            <person name="Mikhaleva J."/>
            <person name="Olsen L.C."/>
            <person name="Jubin C."/>
            <person name="Canestro C."/>
            <person name="Bouquet J.M."/>
            <person name="Danks G."/>
            <person name="Poulain J."/>
            <person name="Campsteijn C."/>
            <person name="Adamski M."/>
            <person name="Cross I."/>
            <person name="Yadetie F."/>
            <person name="Muffato M."/>
            <person name="Louis A."/>
            <person name="Butcher S."/>
            <person name="Tsagkogeorga G."/>
            <person name="Konrad A."/>
            <person name="Singh S."/>
            <person name="Jensen M.F."/>
            <person name="Cong E.H."/>
            <person name="Eikeseth-Otteraa H."/>
            <person name="Noel B."/>
            <person name="Anthouard V."/>
            <person name="Porcel B.M."/>
            <person name="Kachouri-Lafond R."/>
            <person name="Nishino A."/>
            <person name="Ugolini M."/>
            <person name="Chourrout P."/>
            <person name="Nishida H."/>
            <person name="Aasland R."/>
            <person name="Huzurbazar S."/>
            <person name="Westhof E."/>
            <person name="Delsuc F."/>
            <person name="Lehrach H."/>
            <person name="Reinhardt R."/>
            <person name="Weissenbach J."/>
            <person name="Roy S.W."/>
            <person name="Artiguenave F."/>
            <person name="Postlethwait J.H."/>
            <person name="Manak J.R."/>
            <person name="Thompson E.M."/>
            <person name="Jaillon O."/>
            <person name="Du Pasquier L."/>
            <person name="Boudinot P."/>
            <person name="Liberles D.A."/>
            <person name="Volff J.N."/>
            <person name="Philippe H."/>
            <person name="Lenhard B."/>
            <person name="Roest Crollius H."/>
            <person name="Wincker P."/>
            <person name="Chourrout D."/>
        </authorList>
    </citation>
    <scope>NUCLEOTIDE SEQUENCE [LARGE SCALE GENOMIC DNA]</scope>
</reference>
<keyword evidence="2" id="KW-0732">Signal</keyword>
<dbReference type="InterPro" id="IPR049883">
    <property type="entry name" value="NOTCH1_EGF-like"/>
</dbReference>
<dbReference type="SUPFAM" id="SSF57196">
    <property type="entry name" value="EGF/Laminin"/>
    <property type="match status" value="1"/>
</dbReference>
<organism evidence="7">
    <name type="scientific">Oikopleura dioica</name>
    <name type="common">Tunicate</name>
    <dbReference type="NCBI Taxonomy" id="34765"/>
    <lineage>
        <taxon>Eukaryota</taxon>
        <taxon>Metazoa</taxon>
        <taxon>Chordata</taxon>
        <taxon>Tunicata</taxon>
        <taxon>Appendicularia</taxon>
        <taxon>Copelata</taxon>
        <taxon>Oikopleuridae</taxon>
        <taxon>Oikopleura</taxon>
    </lineage>
</organism>
<evidence type="ECO:0000256" key="1">
    <source>
        <dbReference type="ARBA" id="ARBA00022536"/>
    </source>
</evidence>
<dbReference type="EMBL" id="FN653035">
    <property type="protein sequence ID" value="CBY09278.1"/>
    <property type="molecule type" value="Genomic_DNA"/>
</dbReference>
<dbReference type="Gene3D" id="2.10.25.10">
    <property type="entry name" value="Laminin"/>
    <property type="match status" value="2"/>
</dbReference>
<protein>
    <recommendedName>
        <fullName evidence="6">EGF-like domain-containing protein</fullName>
    </recommendedName>
</protein>
<dbReference type="InterPro" id="IPR000152">
    <property type="entry name" value="EGF-type_Asp/Asn_hydroxyl_site"/>
</dbReference>
<dbReference type="InterPro" id="IPR000742">
    <property type="entry name" value="EGF"/>
</dbReference>
<evidence type="ECO:0000256" key="2">
    <source>
        <dbReference type="ARBA" id="ARBA00022729"/>
    </source>
</evidence>
<keyword evidence="4" id="KW-1015">Disulfide bond</keyword>
<dbReference type="Pfam" id="PF07645">
    <property type="entry name" value="EGF_CA"/>
    <property type="match status" value="1"/>
</dbReference>